<keyword evidence="5 7" id="KW-0472">Membrane</keyword>
<proteinExistence type="inferred from homology"/>
<feature type="domain" description="TonB-dependent receptor plug" evidence="9">
    <location>
        <begin position="115"/>
        <end position="241"/>
    </location>
</feature>
<dbReference type="SUPFAM" id="SSF56935">
    <property type="entry name" value="Porins"/>
    <property type="match status" value="1"/>
</dbReference>
<dbReference type="NCBIfam" id="TIGR04056">
    <property type="entry name" value="OMP_RagA_SusC"/>
    <property type="match status" value="1"/>
</dbReference>
<evidence type="ECO:0000256" key="6">
    <source>
        <dbReference type="ARBA" id="ARBA00023237"/>
    </source>
</evidence>
<evidence type="ECO:0000256" key="3">
    <source>
        <dbReference type="ARBA" id="ARBA00022452"/>
    </source>
</evidence>
<dbReference type="PROSITE" id="PS52016">
    <property type="entry name" value="TONB_DEPENDENT_REC_3"/>
    <property type="match status" value="1"/>
</dbReference>
<dbReference type="InterPro" id="IPR039426">
    <property type="entry name" value="TonB-dep_rcpt-like"/>
</dbReference>
<feature type="chain" id="PRO_5017809622" evidence="8">
    <location>
        <begin position="21"/>
        <end position="1111"/>
    </location>
</feature>
<evidence type="ECO:0000259" key="9">
    <source>
        <dbReference type="Pfam" id="PF07715"/>
    </source>
</evidence>
<evidence type="ECO:0000256" key="5">
    <source>
        <dbReference type="ARBA" id="ARBA00023136"/>
    </source>
</evidence>
<evidence type="ECO:0000313" key="11">
    <source>
        <dbReference type="Proteomes" id="UP000256884"/>
    </source>
</evidence>
<evidence type="ECO:0000256" key="2">
    <source>
        <dbReference type="ARBA" id="ARBA00022448"/>
    </source>
</evidence>
<dbReference type="EMBL" id="QUNS01000001">
    <property type="protein sequence ID" value="REH56398.1"/>
    <property type="molecule type" value="Genomic_DNA"/>
</dbReference>
<keyword evidence="11" id="KW-1185">Reference proteome</keyword>
<evidence type="ECO:0000256" key="1">
    <source>
        <dbReference type="ARBA" id="ARBA00004571"/>
    </source>
</evidence>
<dbReference type="Pfam" id="PF07715">
    <property type="entry name" value="Plug"/>
    <property type="match status" value="1"/>
</dbReference>
<dbReference type="InterPro" id="IPR012910">
    <property type="entry name" value="Plug_dom"/>
</dbReference>
<dbReference type="InterPro" id="IPR036942">
    <property type="entry name" value="Beta-barrel_TonB_sf"/>
</dbReference>
<dbReference type="Gene3D" id="2.60.40.1120">
    <property type="entry name" value="Carboxypeptidase-like, regulatory domain"/>
    <property type="match status" value="1"/>
</dbReference>
<dbReference type="Proteomes" id="UP000256884">
    <property type="component" value="Unassembled WGS sequence"/>
</dbReference>
<dbReference type="Gene3D" id="2.170.130.10">
    <property type="entry name" value="TonB-dependent receptor, plug domain"/>
    <property type="match status" value="1"/>
</dbReference>
<dbReference type="InterPro" id="IPR023997">
    <property type="entry name" value="TonB-dep_OMP_SusC/RagA_CS"/>
</dbReference>
<name>A0A3E0ICX0_9FLAO</name>
<dbReference type="Gene3D" id="2.40.170.20">
    <property type="entry name" value="TonB-dependent receptor, beta-barrel domain"/>
    <property type="match status" value="1"/>
</dbReference>
<keyword evidence="6 7" id="KW-0998">Cell outer membrane</keyword>
<dbReference type="RefSeq" id="WP_115899703.1">
    <property type="nucleotide sequence ID" value="NZ_QUNS01000001.1"/>
</dbReference>
<evidence type="ECO:0000256" key="4">
    <source>
        <dbReference type="ARBA" id="ARBA00022692"/>
    </source>
</evidence>
<evidence type="ECO:0000313" key="10">
    <source>
        <dbReference type="EMBL" id="REH56398.1"/>
    </source>
</evidence>
<evidence type="ECO:0000256" key="7">
    <source>
        <dbReference type="PROSITE-ProRule" id="PRU01360"/>
    </source>
</evidence>
<protein>
    <submittedName>
        <fullName evidence="10">TonB-linked SusC/RagA family outer membrane protein</fullName>
    </submittedName>
</protein>
<dbReference type="InterPro" id="IPR008969">
    <property type="entry name" value="CarboxyPept-like_regulatory"/>
</dbReference>
<sequence>MKSKFMLTLFIVLLGRITYAQEKSISGTVSDTTGPLPGVTVLIKNTTKGTDTDFDGNYTIKVNQGDVLVFRFVGKKTTEVKVQNQTVINLILEDDSNILNEIEVIATGYDKINKKTFTGSAISVGIDDLKIDGVVDVTRMLEGRVAGVNIQNLSGTFGTAPNITIRGSSSIFGNNTPLYVIDGVVQEDVIEQDLDQLTSGDPSTLISSSIAGINANDIKKIDILKDASATSIYGARARNGVVVITTKSGRKDSPLKLNYNLEQTIRDIPSYSNFDLLNSKESMAIFRENESRGFFQLPSVSRGRYGGVYYIRATALDNYNESTGMFELGNTPEAREAFLRKYELANTNWFKTLFRNSSLMQNHSLSLSGGSESNSYYASVSLLHDPGWTIADKVTRFTTNLKNTFYFSDKFNATFAVNASIRKQKAPGTFSRESDPVTGDISREFDINPFSYALNTSRTLRPYNDAGGYEYYRNNWADFNILEELANNSIDINQRDIRFQLDASYKITDNITYDFNGAGRFVNTVREHNVRENSNVVRAYNADSSTVLRDDNIFLYQDPTDPDALPVSVLPNGGIYFKNDDYLTTFYARNSFKYDNTFNEKHNFNALLGQEIRFVNRNSDRFTGYGLQYDNGLTAFTDPRILEKLINGGDAYFGLTKERERTVAFFGKATYSYDDKYVFSLTGRYDGSNRQGRSSSSRWLPTGTVSAKWNASKESFLENSNTISNLQFRSSYGLVATPGNATNALAIFTSQIADRLLPADRENFLNISALQNSELTWEKQYELNVGVDLGLFNNRINLITDVYKRDIFDNIDFVRTSGIGGQFIKQGNNADVETYGIEFTLDTKNIVTDNFTWSSNINFSYFDQEITKLDNTPIAFDLVDQTGGNVVGYPINSMFSFQFAGLNNEGLPQFTNKDGEVASVLDFQNNENLTDYLKHEGSVNPNISVGFSNNFTYKNWDLGVLITGSGGNKVRLNPMFSSTYSDTSIFSKSHVNRWLNPGDENITNIPVVPDPSAFQRNTNLRTVYNAYNYSTERVADGDFLRMKNISLGYKFNNELVEKLGLSHLKVKFQGTNLFLLYSDSKLNGQDPEFFQTGGVALPITRQYTFSLNLGF</sequence>
<dbReference type="OrthoDB" id="9768177at2"/>
<dbReference type="Pfam" id="PF13715">
    <property type="entry name" value="CarbopepD_reg_2"/>
    <property type="match status" value="1"/>
</dbReference>
<organism evidence="10 11">
    <name type="scientific">Tenacibaculum gallaicum</name>
    <dbReference type="NCBI Taxonomy" id="561505"/>
    <lineage>
        <taxon>Bacteria</taxon>
        <taxon>Pseudomonadati</taxon>
        <taxon>Bacteroidota</taxon>
        <taxon>Flavobacteriia</taxon>
        <taxon>Flavobacteriales</taxon>
        <taxon>Flavobacteriaceae</taxon>
        <taxon>Tenacibaculum</taxon>
    </lineage>
</organism>
<dbReference type="AlphaFoldDB" id="A0A3E0ICX0"/>
<dbReference type="GO" id="GO:0009279">
    <property type="term" value="C:cell outer membrane"/>
    <property type="evidence" value="ECO:0007669"/>
    <property type="project" value="UniProtKB-SubCell"/>
</dbReference>
<comment type="subcellular location">
    <subcellularLocation>
        <location evidence="1 7">Cell outer membrane</location>
        <topology evidence="1 7">Multi-pass membrane protein</topology>
    </subcellularLocation>
</comment>
<comment type="caution">
    <text evidence="10">The sequence shown here is derived from an EMBL/GenBank/DDBJ whole genome shotgun (WGS) entry which is preliminary data.</text>
</comment>
<dbReference type="InterPro" id="IPR037066">
    <property type="entry name" value="Plug_dom_sf"/>
</dbReference>
<keyword evidence="3 7" id="KW-1134">Transmembrane beta strand</keyword>
<keyword evidence="2 7" id="KW-0813">Transport</keyword>
<dbReference type="InterPro" id="IPR023996">
    <property type="entry name" value="TonB-dep_OMP_SusC/RagA"/>
</dbReference>
<dbReference type="SUPFAM" id="SSF49464">
    <property type="entry name" value="Carboxypeptidase regulatory domain-like"/>
    <property type="match status" value="1"/>
</dbReference>
<accession>A0A3E0ICX0</accession>
<keyword evidence="8" id="KW-0732">Signal</keyword>
<reference evidence="10 11" key="1">
    <citation type="submission" date="2018-08" db="EMBL/GenBank/DDBJ databases">
        <title>Genomic Encyclopedia of Type Strains, Phase IV (KMG-IV): sequencing the most valuable type-strain genomes for metagenomic binning, comparative biology and taxonomic classification.</title>
        <authorList>
            <person name="Goeker M."/>
        </authorList>
    </citation>
    <scope>NUCLEOTIDE SEQUENCE [LARGE SCALE GENOMIC DNA]</scope>
    <source>
        <strain evidence="10 11">DSM 18841</strain>
    </source>
</reference>
<keyword evidence="4 7" id="KW-0812">Transmembrane</keyword>
<gene>
    <name evidence="10" type="ORF">C7448_101437</name>
</gene>
<evidence type="ECO:0000256" key="8">
    <source>
        <dbReference type="SAM" id="SignalP"/>
    </source>
</evidence>
<comment type="similarity">
    <text evidence="7">Belongs to the TonB-dependent receptor family.</text>
</comment>
<dbReference type="NCBIfam" id="TIGR04057">
    <property type="entry name" value="SusC_RagA_signa"/>
    <property type="match status" value="1"/>
</dbReference>
<feature type="signal peptide" evidence="8">
    <location>
        <begin position="1"/>
        <end position="20"/>
    </location>
</feature>